<dbReference type="KEGG" id="ruv:EC9_54840"/>
<name>A0A517M8Q8_9BACT</name>
<organism evidence="1 2">
    <name type="scientific">Rosistilla ulvae</name>
    <dbReference type="NCBI Taxonomy" id="1930277"/>
    <lineage>
        <taxon>Bacteria</taxon>
        <taxon>Pseudomonadati</taxon>
        <taxon>Planctomycetota</taxon>
        <taxon>Planctomycetia</taxon>
        <taxon>Pirellulales</taxon>
        <taxon>Pirellulaceae</taxon>
        <taxon>Rosistilla</taxon>
    </lineage>
</organism>
<dbReference type="RefSeq" id="WP_145291006.1">
    <property type="nucleotide sequence ID" value="NZ_CP036261.1"/>
</dbReference>
<proteinExistence type="predicted"/>
<keyword evidence="2" id="KW-1185">Reference proteome</keyword>
<dbReference type="OrthoDB" id="283118at2"/>
<protein>
    <submittedName>
        <fullName evidence="1">Uncharacterized protein</fullName>
    </submittedName>
</protein>
<dbReference type="Proteomes" id="UP000319557">
    <property type="component" value="Chromosome"/>
</dbReference>
<evidence type="ECO:0000313" key="2">
    <source>
        <dbReference type="Proteomes" id="UP000319557"/>
    </source>
</evidence>
<dbReference type="AlphaFoldDB" id="A0A517M8Q8"/>
<dbReference type="EMBL" id="CP036261">
    <property type="protein sequence ID" value="QDS91260.1"/>
    <property type="molecule type" value="Genomic_DNA"/>
</dbReference>
<accession>A0A517M8Q8</accession>
<gene>
    <name evidence="1" type="ORF">EC9_54840</name>
</gene>
<reference evidence="1 2" key="1">
    <citation type="submission" date="2019-02" db="EMBL/GenBank/DDBJ databases">
        <title>Deep-cultivation of Planctomycetes and their phenomic and genomic characterization uncovers novel biology.</title>
        <authorList>
            <person name="Wiegand S."/>
            <person name="Jogler M."/>
            <person name="Boedeker C."/>
            <person name="Pinto D."/>
            <person name="Vollmers J."/>
            <person name="Rivas-Marin E."/>
            <person name="Kohn T."/>
            <person name="Peeters S.H."/>
            <person name="Heuer A."/>
            <person name="Rast P."/>
            <person name="Oberbeckmann S."/>
            <person name="Bunk B."/>
            <person name="Jeske O."/>
            <person name="Meyerdierks A."/>
            <person name="Storesund J.E."/>
            <person name="Kallscheuer N."/>
            <person name="Luecker S."/>
            <person name="Lage O.M."/>
            <person name="Pohl T."/>
            <person name="Merkel B.J."/>
            <person name="Hornburger P."/>
            <person name="Mueller R.-W."/>
            <person name="Bruemmer F."/>
            <person name="Labrenz M."/>
            <person name="Spormann A.M."/>
            <person name="Op den Camp H."/>
            <person name="Overmann J."/>
            <person name="Amann R."/>
            <person name="Jetten M.S.M."/>
            <person name="Mascher T."/>
            <person name="Medema M.H."/>
            <person name="Devos D.P."/>
            <person name="Kaster A.-K."/>
            <person name="Ovreas L."/>
            <person name="Rohde M."/>
            <person name="Galperin M.Y."/>
            <person name="Jogler C."/>
        </authorList>
    </citation>
    <scope>NUCLEOTIDE SEQUENCE [LARGE SCALE GENOMIC DNA]</scope>
    <source>
        <strain evidence="1 2">EC9</strain>
    </source>
</reference>
<evidence type="ECO:0000313" key="1">
    <source>
        <dbReference type="EMBL" id="QDS91260.1"/>
    </source>
</evidence>
<sequence length="69" mass="7694">MSPIYSNPKNGTATTLPIEATWAELSERTDKADTSALAQWIEADLERIENQLSDFITPNTLKKSLRSGR</sequence>